<dbReference type="OrthoDB" id="265717at2759"/>
<evidence type="ECO:0000313" key="3">
    <source>
        <dbReference type="Proteomes" id="UP000799444"/>
    </source>
</evidence>
<reference evidence="2" key="1">
    <citation type="journal article" date="2020" name="Stud. Mycol.">
        <title>101 Dothideomycetes genomes: a test case for predicting lifestyles and emergence of pathogens.</title>
        <authorList>
            <person name="Haridas S."/>
            <person name="Albert R."/>
            <person name="Binder M."/>
            <person name="Bloem J."/>
            <person name="Labutti K."/>
            <person name="Salamov A."/>
            <person name="Andreopoulos B."/>
            <person name="Baker S."/>
            <person name="Barry K."/>
            <person name="Bills G."/>
            <person name="Bluhm B."/>
            <person name="Cannon C."/>
            <person name="Castanera R."/>
            <person name="Culley D."/>
            <person name="Daum C."/>
            <person name="Ezra D."/>
            <person name="Gonzalez J."/>
            <person name="Henrissat B."/>
            <person name="Kuo A."/>
            <person name="Liang C."/>
            <person name="Lipzen A."/>
            <person name="Lutzoni F."/>
            <person name="Magnuson J."/>
            <person name="Mondo S."/>
            <person name="Nolan M."/>
            <person name="Ohm R."/>
            <person name="Pangilinan J."/>
            <person name="Park H.-J."/>
            <person name="Ramirez L."/>
            <person name="Alfaro M."/>
            <person name="Sun H."/>
            <person name="Tritt A."/>
            <person name="Yoshinaga Y."/>
            <person name="Zwiers L.-H."/>
            <person name="Turgeon B."/>
            <person name="Goodwin S."/>
            <person name="Spatafora J."/>
            <person name="Crous P."/>
            <person name="Grigoriev I."/>
        </authorList>
    </citation>
    <scope>NUCLEOTIDE SEQUENCE</scope>
    <source>
        <strain evidence="2">CBS 125425</strain>
    </source>
</reference>
<dbReference type="PROSITE" id="PS50280">
    <property type="entry name" value="SET"/>
    <property type="match status" value="1"/>
</dbReference>
<name>A0A9P4QLG9_9PLEO</name>
<dbReference type="Gene3D" id="2.170.270.10">
    <property type="entry name" value="SET domain"/>
    <property type="match status" value="1"/>
</dbReference>
<protein>
    <submittedName>
        <fullName evidence="2">SET domain-containing protein</fullName>
    </submittedName>
</protein>
<dbReference type="InterPro" id="IPR046341">
    <property type="entry name" value="SET_dom_sf"/>
</dbReference>
<feature type="non-terminal residue" evidence="2">
    <location>
        <position position="196"/>
    </location>
</feature>
<evidence type="ECO:0000313" key="2">
    <source>
        <dbReference type="EMBL" id="KAF2727658.1"/>
    </source>
</evidence>
<feature type="domain" description="SET" evidence="1">
    <location>
        <begin position="1"/>
        <end position="157"/>
    </location>
</feature>
<dbReference type="Pfam" id="PF00856">
    <property type="entry name" value="SET"/>
    <property type="match status" value="1"/>
</dbReference>
<dbReference type="InterPro" id="IPR001214">
    <property type="entry name" value="SET_dom"/>
</dbReference>
<sequence>LIEILSSSTHGQGIYAKVDLKKGQRILEEIPLLAEPKDTSFQGILSSFNSLSTNDQSEFLNFHAHASGHVRWKAYRDFGIAWAQLPEHVRKVVSTYETNAFDDYGVARIATRINHSCVPNTEIYLHDVNELSNSKKIMQLNAIRDIKAGEELFFAYTGTMFVGTKERQKSIQNWGFQCACEACQDTDEAKAADTLR</sequence>
<dbReference type="InterPro" id="IPR053185">
    <property type="entry name" value="SET_domain_protein"/>
</dbReference>
<feature type="non-terminal residue" evidence="2">
    <location>
        <position position="1"/>
    </location>
</feature>
<dbReference type="SUPFAM" id="SSF82199">
    <property type="entry name" value="SET domain"/>
    <property type="match status" value="1"/>
</dbReference>
<dbReference type="AlphaFoldDB" id="A0A9P4QLG9"/>
<dbReference type="Proteomes" id="UP000799444">
    <property type="component" value="Unassembled WGS sequence"/>
</dbReference>
<proteinExistence type="predicted"/>
<dbReference type="SMART" id="SM00317">
    <property type="entry name" value="SET"/>
    <property type="match status" value="1"/>
</dbReference>
<gene>
    <name evidence="2" type="ORF">EJ04DRAFT_398506</name>
</gene>
<evidence type="ECO:0000259" key="1">
    <source>
        <dbReference type="PROSITE" id="PS50280"/>
    </source>
</evidence>
<accession>A0A9P4QLG9</accession>
<comment type="caution">
    <text evidence="2">The sequence shown here is derived from an EMBL/GenBank/DDBJ whole genome shotgun (WGS) entry which is preliminary data.</text>
</comment>
<dbReference type="PANTHER" id="PTHR47332:SF2">
    <property type="entry name" value="SET-6"/>
    <property type="match status" value="1"/>
</dbReference>
<organism evidence="2 3">
    <name type="scientific">Polyplosphaeria fusca</name>
    <dbReference type="NCBI Taxonomy" id="682080"/>
    <lineage>
        <taxon>Eukaryota</taxon>
        <taxon>Fungi</taxon>
        <taxon>Dikarya</taxon>
        <taxon>Ascomycota</taxon>
        <taxon>Pezizomycotina</taxon>
        <taxon>Dothideomycetes</taxon>
        <taxon>Pleosporomycetidae</taxon>
        <taxon>Pleosporales</taxon>
        <taxon>Tetraplosphaeriaceae</taxon>
        <taxon>Polyplosphaeria</taxon>
    </lineage>
</organism>
<dbReference type="CDD" id="cd20071">
    <property type="entry name" value="SET_SMYD"/>
    <property type="match status" value="1"/>
</dbReference>
<dbReference type="PANTHER" id="PTHR47332">
    <property type="entry name" value="SET DOMAIN-CONTAINING PROTEIN 5"/>
    <property type="match status" value="1"/>
</dbReference>
<keyword evidence="3" id="KW-1185">Reference proteome</keyword>
<dbReference type="EMBL" id="ML996319">
    <property type="protein sequence ID" value="KAF2727658.1"/>
    <property type="molecule type" value="Genomic_DNA"/>
</dbReference>